<dbReference type="OrthoDB" id="3225083at2"/>
<name>A0A1H1L1F0_9ACTN</name>
<dbReference type="InterPro" id="IPR036390">
    <property type="entry name" value="WH_DNA-bd_sf"/>
</dbReference>
<dbReference type="InterPro" id="IPR036388">
    <property type="entry name" value="WH-like_DNA-bd_sf"/>
</dbReference>
<dbReference type="AlphaFoldDB" id="A0A1H1L1F0"/>
<dbReference type="Pfam" id="PF12802">
    <property type="entry name" value="MarR_2"/>
    <property type="match status" value="1"/>
</dbReference>
<dbReference type="PANTHER" id="PTHR18964">
    <property type="entry name" value="ROK (REPRESSOR, ORF, KINASE) FAMILY"/>
    <property type="match status" value="1"/>
</dbReference>
<dbReference type="SUPFAM" id="SSF46785">
    <property type="entry name" value="Winged helix' DNA-binding domain"/>
    <property type="match status" value="1"/>
</dbReference>
<reference evidence="3 4" key="1">
    <citation type="submission" date="2016-10" db="EMBL/GenBank/DDBJ databases">
        <authorList>
            <person name="de Groot N.N."/>
        </authorList>
    </citation>
    <scope>NUCLEOTIDE SEQUENCE [LARGE SCALE GENOMIC DNA]</scope>
    <source>
        <strain evidence="3 4">DSM 21741</strain>
    </source>
</reference>
<dbReference type="Pfam" id="PF00480">
    <property type="entry name" value="ROK"/>
    <property type="match status" value="1"/>
</dbReference>
<dbReference type="InterPro" id="IPR043129">
    <property type="entry name" value="ATPase_NBD"/>
</dbReference>
<dbReference type="EMBL" id="LT629749">
    <property type="protein sequence ID" value="SDR68217.1"/>
    <property type="molecule type" value="Genomic_DNA"/>
</dbReference>
<dbReference type="PANTHER" id="PTHR18964:SF149">
    <property type="entry name" value="BIFUNCTIONAL UDP-N-ACETYLGLUCOSAMINE 2-EPIMERASE_N-ACETYLMANNOSAMINE KINASE"/>
    <property type="match status" value="1"/>
</dbReference>
<dbReference type="InterPro" id="IPR000600">
    <property type="entry name" value="ROK"/>
</dbReference>
<evidence type="ECO:0000256" key="1">
    <source>
        <dbReference type="ARBA" id="ARBA00006479"/>
    </source>
</evidence>
<dbReference type="GO" id="GO:0003700">
    <property type="term" value="F:DNA-binding transcription factor activity"/>
    <property type="evidence" value="ECO:0007669"/>
    <property type="project" value="InterPro"/>
</dbReference>
<dbReference type="GO" id="GO:0016301">
    <property type="term" value="F:kinase activity"/>
    <property type="evidence" value="ECO:0007669"/>
    <property type="project" value="UniProtKB-KW"/>
</dbReference>
<dbReference type="InterPro" id="IPR000835">
    <property type="entry name" value="HTH_MarR-typ"/>
</dbReference>
<feature type="domain" description="HTH marR-type" evidence="2">
    <location>
        <begin position="15"/>
        <end position="59"/>
    </location>
</feature>
<evidence type="ECO:0000259" key="2">
    <source>
        <dbReference type="Pfam" id="PF12802"/>
    </source>
</evidence>
<dbReference type="RefSeq" id="WP_091408388.1">
    <property type="nucleotide sequence ID" value="NZ_LT629749.1"/>
</dbReference>
<protein>
    <submittedName>
        <fullName evidence="3">Sugar kinase of the NBD/HSP70 family, may contain an N-terminal HTH domain</fullName>
    </submittedName>
</protein>
<dbReference type="Gene3D" id="3.30.420.40">
    <property type="match status" value="2"/>
</dbReference>
<evidence type="ECO:0000313" key="4">
    <source>
        <dbReference type="Proteomes" id="UP000199092"/>
    </source>
</evidence>
<keyword evidence="3" id="KW-0418">Kinase</keyword>
<evidence type="ECO:0000313" key="3">
    <source>
        <dbReference type="EMBL" id="SDR68217.1"/>
    </source>
</evidence>
<dbReference type="Proteomes" id="UP000199092">
    <property type="component" value="Chromosome I"/>
</dbReference>
<accession>A0A1H1L1F0</accession>
<comment type="similarity">
    <text evidence="1">Belongs to the ROK (NagC/XylR) family.</text>
</comment>
<gene>
    <name evidence="3" type="ORF">SAMN04488543_0017</name>
</gene>
<proteinExistence type="inferred from homology"/>
<organism evidence="3 4">
    <name type="scientific">Friedmanniella luteola</name>
    <dbReference type="NCBI Taxonomy" id="546871"/>
    <lineage>
        <taxon>Bacteria</taxon>
        <taxon>Bacillati</taxon>
        <taxon>Actinomycetota</taxon>
        <taxon>Actinomycetes</taxon>
        <taxon>Propionibacteriales</taxon>
        <taxon>Nocardioidaceae</taxon>
        <taxon>Friedmanniella</taxon>
    </lineage>
</organism>
<dbReference type="STRING" id="546871.SAMN04488543_0017"/>
<keyword evidence="4" id="KW-1185">Reference proteome</keyword>
<dbReference type="Gene3D" id="1.10.10.10">
    <property type="entry name" value="Winged helix-like DNA-binding domain superfamily/Winged helix DNA-binding domain"/>
    <property type="match status" value="1"/>
</dbReference>
<keyword evidence="3" id="KW-0808">Transferase</keyword>
<dbReference type="SUPFAM" id="SSF53067">
    <property type="entry name" value="Actin-like ATPase domain"/>
    <property type="match status" value="1"/>
</dbReference>
<sequence>MARGSNLSRLGDFNQTVLFDAIRRAPAGISRVELVSETGLTAQTVSNIVRRLLDEGMVVEGGRVQTAVRGKPRTLVRVRPTARYAVGVHVDPATLTFVLIDVAGQVHQYARRRTPQAPGPDDVVAVIRDEVQRLLAAADLAPGALLGLGVAAPGPLDVLEGTLLNPPQLAGWAHVRLRADLREATGLHVLVDKDVTAAATGERWAQGGARHHFVFCYLGAGLGAGVVMDDTVLRGASNNIGEIGNILVAPGAEDLGIGPPGSLAATCLPQALVVRAQRLGLVPAGVGSEDFVGVDEVFTEICERAYAGDARCLELIDDAAAGLAAGLAVMVNFLDVDRVVLGGPIWSRISSRMLEVLPALVQPQLVAASGPLVIEGSAVGEHVAAQGAAALVLDHFLSPRPAVLVMD</sequence>